<dbReference type="PANTHER" id="PTHR43312:SF1">
    <property type="entry name" value="NADP-DEPENDENT OXIDOREDUCTASE DOMAIN-CONTAINING PROTEIN"/>
    <property type="match status" value="1"/>
</dbReference>
<gene>
    <name evidence="2" type="ORF">GCM10010468_20910</name>
</gene>
<evidence type="ECO:0000313" key="2">
    <source>
        <dbReference type="EMBL" id="GAA3205760.1"/>
    </source>
</evidence>
<comment type="caution">
    <text evidence="2">The sequence shown here is derived from an EMBL/GenBank/DDBJ whole genome shotgun (WGS) entry which is preliminary data.</text>
</comment>
<evidence type="ECO:0000313" key="3">
    <source>
        <dbReference type="Proteomes" id="UP001501237"/>
    </source>
</evidence>
<reference evidence="3" key="1">
    <citation type="journal article" date="2019" name="Int. J. Syst. Evol. Microbiol.">
        <title>The Global Catalogue of Microorganisms (GCM) 10K type strain sequencing project: providing services to taxonomists for standard genome sequencing and annotation.</title>
        <authorList>
            <consortium name="The Broad Institute Genomics Platform"/>
            <consortium name="The Broad Institute Genome Sequencing Center for Infectious Disease"/>
            <person name="Wu L."/>
            <person name="Ma J."/>
        </authorList>
    </citation>
    <scope>NUCLEOTIDE SEQUENCE [LARGE SCALE GENOMIC DNA]</scope>
    <source>
        <strain evidence="3">JCM 9377</strain>
    </source>
</reference>
<dbReference type="Pfam" id="PF00248">
    <property type="entry name" value="Aldo_ket_red"/>
    <property type="match status" value="1"/>
</dbReference>
<dbReference type="EMBL" id="BAAAUV010000004">
    <property type="protein sequence ID" value="GAA3205760.1"/>
    <property type="molecule type" value="Genomic_DNA"/>
</dbReference>
<protein>
    <submittedName>
        <fullName evidence="2">Aldo/keto reductase</fullName>
    </submittedName>
</protein>
<name>A0ABP6Q5M2_9ACTN</name>
<feature type="domain" description="NADP-dependent oxidoreductase" evidence="1">
    <location>
        <begin position="16"/>
        <end position="153"/>
    </location>
</feature>
<sequence>MTHLGLGTYRCPDVPAAAAMAAAGGAPLIDTAPNYQGGLAQRNLAGVLADRPGIRVSSKVGYLTREQGRAACAAGVLPGEDARHGHSLDARYIAYQVGASIKELGRPVDLMYVHNPESTSRPHQLEGDLLRAFAVLEEAAVDGTIGGYGIATWRAFTDGLVSMPTLLAAARDVGGDGHHLRAIQLPVNLVHLTVTAQALHGTGPIAEATAAGLEVWTSAPLNGSDLLGMVGEELAAAIRPGLTPAQAALLVVASTPGITGMLLSTGNPDHWQEAQAAVQMGSLTASELGAVCEMLQVEAH</sequence>
<dbReference type="InterPro" id="IPR053135">
    <property type="entry name" value="AKR2_Oxidoreductase"/>
</dbReference>
<accession>A0ABP6Q5M2</accession>
<keyword evidence="3" id="KW-1185">Reference proteome</keyword>
<dbReference type="InterPro" id="IPR023210">
    <property type="entry name" value="NADP_OxRdtase_dom"/>
</dbReference>
<dbReference type="Proteomes" id="UP001501237">
    <property type="component" value="Unassembled WGS sequence"/>
</dbReference>
<dbReference type="Gene3D" id="3.20.20.100">
    <property type="entry name" value="NADP-dependent oxidoreductase domain"/>
    <property type="match status" value="1"/>
</dbReference>
<organism evidence="2 3">
    <name type="scientific">Actinocorallia longicatena</name>
    <dbReference type="NCBI Taxonomy" id="111803"/>
    <lineage>
        <taxon>Bacteria</taxon>
        <taxon>Bacillati</taxon>
        <taxon>Actinomycetota</taxon>
        <taxon>Actinomycetes</taxon>
        <taxon>Streptosporangiales</taxon>
        <taxon>Thermomonosporaceae</taxon>
        <taxon>Actinocorallia</taxon>
    </lineage>
</organism>
<dbReference type="RefSeq" id="WP_344825414.1">
    <property type="nucleotide sequence ID" value="NZ_BAAAUV010000004.1"/>
</dbReference>
<dbReference type="PANTHER" id="PTHR43312">
    <property type="entry name" value="D-THREO-ALDOSE 1-DEHYDROGENASE"/>
    <property type="match status" value="1"/>
</dbReference>
<dbReference type="SUPFAM" id="SSF51430">
    <property type="entry name" value="NAD(P)-linked oxidoreductase"/>
    <property type="match status" value="1"/>
</dbReference>
<evidence type="ECO:0000259" key="1">
    <source>
        <dbReference type="Pfam" id="PF00248"/>
    </source>
</evidence>
<proteinExistence type="predicted"/>
<dbReference type="InterPro" id="IPR036812">
    <property type="entry name" value="NAD(P)_OxRdtase_dom_sf"/>
</dbReference>